<dbReference type="EMBL" id="JBHUOP010000004">
    <property type="protein sequence ID" value="MFD2840877.1"/>
    <property type="molecule type" value="Genomic_DNA"/>
</dbReference>
<accession>A0ABW5XFJ2</accession>
<gene>
    <name evidence="1" type="ORF">ACFSYH_09885</name>
</gene>
<evidence type="ECO:0000313" key="2">
    <source>
        <dbReference type="Proteomes" id="UP001597391"/>
    </source>
</evidence>
<reference evidence="2" key="1">
    <citation type="journal article" date="2019" name="Int. J. Syst. Evol. Microbiol.">
        <title>The Global Catalogue of Microorganisms (GCM) 10K type strain sequencing project: providing services to taxonomists for standard genome sequencing and annotation.</title>
        <authorList>
            <consortium name="The Broad Institute Genomics Platform"/>
            <consortium name="The Broad Institute Genome Sequencing Center for Infectious Disease"/>
            <person name="Wu L."/>
            <person name="Ma J."/>
        </authorList>
    </citation>
    <scope>NUCLEOTIDE SEQUENCE [LARGE SCALE GENOMIC DNA]</scope>
    <source>
        <strain evidence="2">KCTC 33576</strain>
    </source>
</reference>
<evidence type="ECO:0008006" key="3">
    <source>
        <dbReference type="Google" id="ProtNLM"/>
    </source>
</evidence>
<protein>
    <recommendedName>
        <fullName evidence="3">ATP-binding protein</fullName>
    </recommendedName>
</protein>
<sequence length="286" mass="32231">MTDAQRADQSNGIHLCRSDAKLIDDDETMYPVVLLEQWKARQIRSARAAQQHGWREEHICDLISHTTTWLESDPAGIHDHLRAAGMTSAWSSMVTDDIATLLAELALNAHSHAECADITLQTSGQEVRLSYSEAGQPFGRAELETVANGNGGQTYLRYWLETWDAHYLLFSETAENVRTWVIRNRAVAPDEGARCAVVLPRNGRFITTAFEGCEIVQIHLKDRLAFSDMPQLVSRLRDAAEICPVLISSDIRQNLRLLELWFSKHGEDATEISSWEDAILFKSLTR</sequence>
<organism evidence="1 2">
    <name type="scientific">Populibacterium corticicola</name>
    <dbReference type="NCBI Taxonomy" id="1812826"/>
    <lineage>
        <taxon>Bacteria</taxon>
        <taxon>Bacillati</taxon>
        <taxon>Actinomycetota</taxon>
        <taxon>Actinomycetes</taxon>
        <taxon>Micrococcales</taxon>
        <taxon>Jonesiaceae</taxon>
        <taxon>Populibacterium</taxon>
    </lineage>
</organism>
<name>A0ABW5XFJ2_9MICO</name>
<dbReference type="RefSeq" id="WP_377466807.1">
    <property type="nucleotide sequence ID" value="NZ_JBHUOP010000004.1"/>
</dbReference>
<keyword evidence="2" id="KW-1185">Reference proteome</keyword>
<proteinExistence type="predicted"/>
<evidence type="ECO:0000313" key="1">
    <source>
        <dbReference type="EMBL" id="MFD2840877.1"/>
    </source>
</evidence>
<dbReference type="Proteomes" id="UP001597391">
    <property type="component" value="Unassembled WGS sequence"/>
</dbReference>
<comment type="caution">
    <text evidence="1">The sequence shown here is derived from an EMBL/GenBank/DDBJ whole genome shotgun (WGS) entry which is preliminary data.</text>
</comment>